<accession>A0A0A8ZAU4</accession>
<evidence type="ECO:0000313" key="2">
    <source>
        <dbReference type="EMBL" id="JAD31977.1"/>
    </source>
</evidence>
<sequence>MEGEGRGDERWHDASTDSSWRRSPTPRPQQSSDRIDAYDYGHNRCTPPMGPTLRPV</sequence>
<feature type="compositionally biased region" description="Polar residues" evidence="1">
    <location>
        <begin position="16"/>
        <end position="32"/>
    </location>
</feature>
<dbReference type="EMBL" id="GBRH01265918">
    <property type="protein sequence ID" value="JAD31977.1"/>
    <property type="molecule type" value="Transcribed_RNA"/>
</dbReference>
<reference evidence="2" key="1">
    <citation type="submission" date="2014-09" db="EMBL/GenBank/DDBJ databases">
        <authorList>
            <person name="Magalhaes I.L.F."/>
            <person name="Oliveira U."/>
            <person name="Santos F.R."/>
            <person name="Vidigal T.H.D.A."/>
            <person name="Brescovit A.D."/>
            <person name="Santos A.J."/>
        </authorList>
    </citation>
    <scope>NUCLEOTIDE SEQUENCE</scope>
    <source>
        <tissue evidence="2">Shoot tissue taken approximately 20 cm above the soil surface</tissue>
    </source>
</reference>
<name>A0A0A8ZAU4_ARUDO</name>
<proteinExistence type="predicted"/>
<protein>
    <submittedName>
        <fullName evidence="2">Uncharacterized protein</fullName>
    </submittedName>
</protein>
<feature type="compositionally biased region" description="Basic and acidic residues" evidence="1">
    <location>
        <begin position="1"/>
        <end position="15"/>
    </location>
</feature>
<organism evidence="2">
    <name type="scientific">Arundo donax</name>
    <name type="common">Giant reed</name>
    <name type="synonym">Donax arundinaceus</name>
    <dbReference type="NCBI Taxonomy" id="35708"/>
    <lineage>
        <taxon>Eukaryota</taxon>
        <taxon>Viridiplantae</taxon>
        <taxon>Streptophyta</taxon>
        <taxon>Embryophyta</taxon>
        <taxon>Tracheophyta</taxon>
        <taxon>Spermatophyta</taxon>
        <taxon>Magnoliopsida</taxon>
        <taxon>Liliopsida</taxon>
        <taxon>Poales</taxon>
        <taxon>Poaceae</taxon>
        <taxon>PACMAD clade</taxon>
        <taxon>Arundinoideae</taxon>
        <taxon>Arundineae</taxon>
        <taxon>Arundo</taxon>
    </lineage>
</organism>
<evidence type="ECO:0000256" key="1">
    <source>
        <dbReference type="SAM" id="MobiDB-lite"/>
    </source>
</evidence>
<feature type="region of interest" description="Disordered" evidence="1">
    <location>
        <begin position="1"/>
        <end position="56"/>
    </location>
</feature>
<reference evidence="2" key="2">
    <citation type="journal article" date="2015" name="Data Brief">
        <title>Shoot transcriptome of the giant reed, Arundo donax.</title>
        <authorList>
            <person name="Barrero R.A."/>
            <person name="Guerrero F.D."/>
            <person name="Moolhuijzen P."/>
            <person name="Goolsby J.A."/>
            <person name="Tidwell J."/>
            <person name="Bellgard S.E."/>
            <person name="Bellgard M.I."/>
        </authorList>
    </citation>
    <scope>NUCLEOTIDE SEQUENCE</scope>
    <source>
        <tissue evidence="2">Shoot tissue taken approximately 20 cm above the soil surface</tissue>
    </source>
</reference>
<feature type="compositionally biased region" description="Basic and acidic residues" evidence="1">
    <location>
        <begin position="33"/>
        <end position="42"/>
    </location>
</feature>
<dbReference type="AlphaFoldDB" id="A0A0A8ZAU4"/>